<dbReference type="PROSITE" id="PS00922">
    <property type="entry name" value="TRANSGLYCOSYLASE"/>
    <property type="match status" value="1"/>
</dbReference>
<evidence type="ECO:0000313" key="4">
    <source>
        <dbReference type="EMBL" id="MFC6669614.1"/>
    </source>
</evidence>
<protein>
    <submittedName>
        <fullName evidence="4">Transglycosylase SLT domain-containing protein</fullName>
    </submittedName>
</protein>
<comment type="similarity">
    <text evidence="1">Belongs to the transglycosylase Slt family.</text>
</comment>
<sequence>MLPRLQDGSVGTALERFFDKPETALLIARLQAKYFERSNELNYFDTQTFKRDLRERLPRYEQYFYMAEQETDIDWTLLASVAYQESHWNPDAVSPTGVRGIMMLTNDAAAEVGVDDRTDPIESIIGGAHYLVSVKAKIPDRIPEPDHTGWRWPATMSASATSRTPGS</sequence>
<evidence type="ECO:0000259" key="3">
    <source>
        <dbReference type="Pfam" id="PF01464"/>
    </source>
</evidence>
<feature type="region of interest" description="Disordered" evidence="2">
    <location>
        <begin position="145"/>
        <end position="167"/>
    </location>
</feature>
<dbReference type="PANTHER" id="PTHR37423">
    <property type="entry name" value="SOLUBLE LYTIC MUREIN TRANSGLYCOSYLASE-RELATED"/>
    <property type="match status" value="1"/>
</dbReference>
<dbReference type="Pfam" id="PF01464">
    <property type="entry name" value="SLT"/>
    <property type="match status" value="1"/>
</dbReference>
<evidence type="ECO:0000313" key="5">
    <source>
        <dbReference type="Proteomes" id="UP001596422"/>
    </source>
</evidence>
<name>A0ABW1ZWP5_9GAMM</name>
<dbReference type="SUPFAM" id="SSF53955">
    <property type="entry name" value="Lysozyme-like"/>
    <property type="match status" value="1"/>
</dbReference>
<keyword evidence="5" id="KW-1185">Reference proteome</keyword>
<feature type="domain" description="Transglycosylase SLT" evidence="3">
    <location>
        <begin position="63"/>
        <end position="140"/>
    </location>
</feature>
<dbReference type="PANTHER" id="PTHR37423:SF2">
    <property type="entry name" value="MEMBRANE-BOUND LYTIC MUREIN TRANSGLYCOSYLASE C"/>
    <property type="match status" value="1"/>
</dbReference>
<dbReference type="Proteomes" id="UP001596422">
    <property type="component" value="Unassembled WGS sequence"/>
</dbReference>
<dbReference type="InterPro" id="IPR000189">
    <property type="entry name" value="Transglyc_AS"/>
</dbReference>
<dbReference type="InterPro" id="IPR008258">
    <property type="entry name" value="Transglycosylase_SLT_dom_1"/>
</dbReference>
<dbReference type="RefSeq" id="WP_379908164.1">
    <property type="nucleotide sequence ID" value="NZ_JBHSWE010000001.1"/>
</dbReference>
<feature type="compositionally biased region" description="Polar residues" evidence="2">
    <location>
        <begin position="156"/>
        <end position="167"/>
    </location>
</feature>
<gene>
    <name evidence="4" type="ORF">ACFQDL_05555</name>
</gene>
<dbReference type="InterPro" id="IPR023346">
    <property type="entry name" value="Lysozyme-like_dom_sf"/>
</dbReference>
<comment type="caution">
    <text evidence="4">The sequence shown here is derived from an EMBL/GenBank/DDBJ whole genome shotgun (WGS) entry which is preliminary data.</text>
</comment>
<proteinExistence type="inferred from homology"/>
<reference evidence="5" key="1">
    <citation type="journal article" date="2019" name="Int. J. Syst. Evol. Microbiol.">
        <title>The Global Catalogue of Microorganisms (GCM) 10K type strain sequencing project: providing services to taxonomists for standard genome sequencing and annotation.</title>
        <authorList>
            <consortium name="The Broad Institute Genomics Platform"/>
            <consortium name="The Broad Institute Genome Sequencing Center for Infectious Disease"/>
            <person name="Wu L."/>
            <person name="Ma J."/>
        </authorList>
    </citation>
    <scope>NUCLEOTIDE SEQUENCE [LARGE SCALE GENOMIC DNA]</scope>
    <source>
        <strain evidence="5">NBRC 111756</strain>
    </source>
</reference>
<evidence type="ECO:0000256" key="1">
    <source>
        <dbReference type="ARBA" id="ARBA00007734"/>
    </source>
</evidence>
<dbReference type="Gene3D" id="1.10.530.10">
    <property type="match status" value="1"/>
</dbReference>
<dbReference type="EMBL" id="JBHSWE010000001">
    <property type="protein sequence ID" value="MFC6669614.1"/>
    <property type="molecule type" value="Genomic_DNA"/>
</dbReference>
<accession>A0ABW1ZWP5</accession>
<organism evidence="4 5">
    <name type="scientific">Marinobacterium aestuariivivens</name>
    <dbReference type="NCBI Taxonomy" id="1698799"/>
    <lineage>
        <taxon>Bacteria</taxon>
        <taxon>Pseudomonadati</taxon>
        <taxon>Pseudomonadota</taxon>
        <taxon>Gammaproteobacteria</taxon>
        <taxon>Oceanospirillales</taxon>
        <taxon>Oceanospirillaceae</taxon>
        <taxon>Marinobacterium</taxon>
    </lineage>
</organism>
<evidence type="ECO:0000256" key="2">
    <source>
        <dbReference type="SAM" id="MobiDB-lite"/>
    </source>
</evidence>